<gene>
    <name evidence="4" type="ORF">ACFQDO_11390</name>
</gene>
<dbReference type="InterPro" id="IPR009045">
    <property type="entry name" value="Zn_M74/Hedgehog-like"/>
</dbReference>
<name>A0ABW1JG18_9ACTN</name>
<organism evidence="4 5">
    <name type="scientific">Angustibacter luteus</name>
    <dbReference type="NCBI Taxonomy" id="658456"/>
    <lineage>
        <taxon>Bacteria</taxon>
        <taxon>Bacillati</taxon>
        <taxon>Actinomycetota</taxon>
        <taxon>Actinomycetes</taxon>
        <taxon>Kineosporiales</taxon>
        <taxon>Kineosporiaceae</taxon>
    </lineage>
</organism>
<evidence type="ECO:0000313" key="5">
    <source>
        <dbReference type="Proteomes" id="UP001596189"/>
    </source>
</evidence>
<dbReference type="Gene3D" id="3.30.1380.10">
    <property type="match status" value="1"/>
</dbReference>
<evidence type="ECO:0000313" key="4">
    <source>
        <dbReference type="EMBL" id="MFC6007733.1"/>
    </source>
</evidence>
<dbReference type="Proteomes" id="UP001596189">
    <property type="component" value="Unassembled WGS sequence"/>
</dbReference>
<dbReference type="InterPro" id="IPR039561">
    <property type="entry name" value="Peptidase_M15C"/>
</dbReference>
<keyword evidence="5" id="KW-1185">Reference proteome</keyword>
<accession>A0ABW1JG18</accession>
<keyword evidence="2" id="KW-0732">Signal</keyword>
<evidence type="ECO:0000256" key="2">
    <source>
        <dbReference type="SAM" id="SignalP"/>
    </source>
</evidence>
<dbReference type="SUPFAM" id="SSF55166">
    <property type="entry name" value="Hedgehog/DD-peptidase"/>
    <property type="match status" value="1"/>
</dbReference>
<feature type="compositionally biased region" description="Low complexity" evidence="1">
    <location>
        <begin position="19"/>
        <end position="60"/>
    </location>
</feature>
<dbReference type="EC" id="3.4.-.-" evidence="4"/>
<dbReference type="Pfam" id="PF13539">
    <property type="entry name" value="Peptidase_M15_4"/>
    <property type="match status" value="1"/>
</dbReference>
<protein>
    <submittedName>
        <fullName evidence="4">M15 family metallopeptidase</fullName>
        <ecNumber evidence="4">3.4.-.-</ecNumber>
    </submittedName>
</protein>
<feature type="domain" description="Peptidase M15C" evidence="3">
    <location>
        <begin position="226"/>
        <end position="302"/>
    </location>
</feature>
<keyword evidence="4" id="KW-0378">Hydrolase</keyword>
<dbReference type="RefSeq" id="WP_345715590.1">
    <property type="nucleotide sequence ID" value="NZ_BAABFP010000002.1"/>
</dbReference>
<feature type="signal peptide" evidence="2">
    <location>
        <begin position="1"/>
        <end position="17"/>
    </location>
</feature>
<evidence type="ECO:0000256" key="1">
    <source>
        <dbReference type="SAM" id="MobiDB-lite"/>
    </source>
</evidence>
<proteinExistence type="predicted"/>
<evidence type="ECO:0000259" key="3">
    <source>
        <dbReference type="Pfam" id="PF13539"/>
    </source>
</evidence>
<dbReference type="EMBL" id="JBHSRD010000004">
    <property type="protein sequence ID" value="MFC6007733.1"/>
    <property type="molecule type" value="Genomic_DNA"/>
</dbReference>
<comment type="caution">
    <text evidence="4">The sequence shown here is derived from an EMBL/GenBank/DDBJ whole genome shotgun (WGS) entry which is preliminary data.</text>
</comment>
<reference evidence="5" key="1">
    <citation type="journal article" date="2019" name="Int. J. Syst. Evol. Microbiol.">
        <title>The Global Catalogue of Microorganisms (GCM) 10K type strain sequencing project: providing services to taxonomists for standard genome sequencing and annotation.</title>
        <authorList>
            <consortium name="The Broad Institute Genomics Platform"/>
            <consortium name="The Broad Institute Genome Sequencing Center for Infectious Disease"/>
            <person name="Wu L."/>
            <person name="Ma J."/>
        </authorList>
    </citation>
    <scope>NUCLEOTIDE SEQUENCE [LARGE SCALE GENOMIC DNA]</scope>
    <source>
        <strain evidence="5">KACC 14249</strain>
    </source>
</reference>
<feature type="region of interest" description="Disordered" evidence="1">
    <location>
        <begin position="19"/>
        <end position="110"/>
    </location>
</feature>
<feature type="compositionally biased region" description="Low complexity" evidence="1">
    <location>
        <begin position="70"/>
        <end position="82"/>
    </location>
</feature>
<sequence>MHTGLAAGLAVALLALAGCGADDPGTTATSASPSASSSAPTATTSAPSPTTSTPAPTTAKPKPKPKPKPSKATSTTSTSPTALAPVPAKGAQPTVRFPKNQPAQGGGANAQVSAIPDSVWQRMVGYSWTKGCPVGRSGLRYVTVNFWGFDGKRSRGAIVVNKNVASATARAFTRLYEQQFRIRQMRPMDSTWGKNPKGPGANDYAAMDADNTSAFNCRYVGGEEERKQYSNHAYGSAIDVNDFENPYIADGGTIYPDAYYAHRRSPAPGVFSSSSSAAVRAFTREGMTWGGRWSHPDYQHFDAR</sequence>
<feature type="chain" id="PRO_5047343439" evidence="2">
    <location>
        <begin position="18"/>
        <end position="304"/>
    </location>
</feature>
<dbReference type="GO" id="GO:0016787">
    <property type="term" value="F:hydrolase activity"/>
    <property type="evidence" value="ECO:0007669"/>
    <property type="project" value="UniProtKB-KW"/>
</dbReference>